<dbReference type="AlphaFoldDB" id="A0A834HJ63"/>
<dbReference type="Gene3D" id="1.10.238.10">
    <property type="entry name" value="EF-hand"/>
    <property type="match status" value="1"/>
</dbReference>
<keyword evidence="4" id="KW-0106">Calcium</keyword>
<comment type="caution">
    <text evidence="6">The sequence shown here is derived from an EMBL/GenBank/DDBJ whole genome shotgun (WGS) entry which is preliminary data.</text>
</comment>
<dbReference type="SUPFAM" id="SSF47473">
    <property type="entry name" value="EF-hand"/>
    <property type="match status" value="1"/>
</dbReference>
<feature type="domain" description="EF-hand" evidence="5">
    <location>
        <begin position="10"/>
        <end position="45"/>
    </location>
</feature>
<evidence type="ECO:0000256" key="2">
    <source>
        <dbReference type="ARBA" id="ARBA00022771"/>
    </source>
</evidence>
<dbReference type="SUPFAM" id="SSF57850">
    <property type="entry name" value="RING/U-box"/>
    <property type="match status" value="1"/>
</dbReference>
<dbReference type="EMBL" id="WJXA01000002">
    <property type="protein sequence ID" value="KAF7151986.1"/>
    <property type="molecule type" value="Genomic_DNA"/>
</dbReference>
<dbReference type="Gene3D" id="3.30.60.90">
    <property type="match status" value="1"/>
</dbReference>
<evidence type="ECO:0000259" key="5">
    <source>
        <dbReference type="PROSITE" id="PS50222"/>
    </source>
</evidence>
<evidence type="ECO:0000313" key="6">
    <source>
        <dbReference type="EMBL" id="KAF7151974.1"/>
    </source>
</evidence>
<dbReference type="InterPro" id="IPR002048">
    <property type="entry name" value="EF_hand_dom"/>
</dbReference>
<organism evidence="6 8">
    <name type="scientific">Rhododendron simsii</name>
    <name type="common">Sims's rhododendron</name>
    <dbReference type="NCBI Taxonomy" id="118357"/>
    <lineage>
        <taxon>Eukaryota</taxon>
        <taxon>Viridiplantae</taxon>
        <taxon>Streptophyta</taxon>
        <taxon>Embryophyta</taxon>
        <taxon>Tracheophyta</taxon>
        <taxon>Spermatophyta</taxon>
        <taxon>Magnoliopsida</taxon>
        <taxon>eudicotyledons</taxon>
        <taxon>Gunneridae</taxon>
        <taxon>Pentapetalae</taxon>
        <taxon>asterids</taxon>
        <taxon>Ericales</taxon>
        <taxon>Ericaceae</taxon>
        <taxon>Ericoideae</taxon>
        <taxon>Rhodoreae</taxon>
        <taxon>Rhododendron</taxon>
    </lineage>
</organism>
<evidence type="ECO:0000313" key="7">
    <source>
        <dbReference type="EMBL" id="KAF7151986.1"/>
    </source>
</evidence>
<evidence type="ECO:0000256" key="4">
    <source>
        <dbReference type="ARBA" id="ARBA00022837"/>
    </source>
</evidence>
<keyword evidence="8" id="KW-1185">Reference proteome</keyword>
<dbReference type="InterPro" id="IPR011992">
    <property type="entry name" value="EF-hand-dom_pair"/>
</dbReference>
<dbReference type="EMBL" id="WJXA01000002">
    <property type="protein sequence ID" value="KAF7151974.1"/>
    <property type="molecule type" value="Genomic_DNA"/>
</dbReference>
<sequence>MAYHANMSKDQQKKLLKFYKSLDKNGDGKVSIHEYLDFLVQKGLTEHVPPNLFKLLDKDDGGTLDYEESVTLFYMFTCGRLVICDGCRSYLWGLHFLCVECYKANKEMTYDLCCSCYRNKNFTHEHSSFMDNYALLRAVRGKDILKKVLKGGAEFAWGFFKGYNGIN</sequence>
<proteinExistence type="predicted"/>
<evidence type="ECO:0000256" key="3">
    <source>
        <dbReference type="ARBA" id="ARBA00022833"/>
    </source>
</evidence>
<keyword evidence="3" id="KW-0862">Zinc</keyword>
<protein>
    <recommendedName>
        <fullName evidence="5">EF-hand domain-containing protein</fullName>
    </recommendedName>
</protein>
<evidence type="ECO:0000256" key="1">
    <source>
        <dbReference type="ARBA" id="ARBA00022723"/>
    </source>
</evidence>
<gene>
    <name evidence="6" type="ORF">RHSIM_Rhsim02G0044400</name>
    <name evidence="7" type="ORF">RHSIM_Rhsim02G0046500</name>
</gene>
<dbReference type="Proteomes" id="UP000626092">
    <property type="component" value="Unassembled WGS sequence"/>
</dbReference>
<dbReference type="InterPro" id="IPR043145">
    <property type="entry name" value="Znf_ZZ_sf"/>
</dbReference>
<reference evidence="6" key="1">
    <citation type="submission" date="2019-11" db="EMBL/GenBank/DDBJ databases">
        <authorList>
            <person name="Liu Y."/>
            <person name="Hou J."/>
            <person name="Li T.-Q."/>
            <person name="Guan C.-H."/>
            <person name="Wu X."/>
            <person name="Wu H.-Z."/>
            <person name="Ling F."/>
            <person name="Zhang R."/>
            <person name="Shi X.-G."/>
            <person name="Ren J.-P."/>
            <person name="Chen E.-F."/>
            <person name="Sun J.-M."/>
        </authorList>
    </citation>
    <scope>NUCLEOTIDE SEQUENCE</scope>
    <source>
        <strain evidence="6">Adult_tree_wgs_1</strain>
        <tissue evidence="6">Leaves</tissue>
    </source>
</reference>
<dbReference type="PROSITE" id="PS50222">
    <property type="entry name" value="EF_HAND_2"/>
    <property type="match status" value="1"/>
</dbReference>
<dbReference type="InterPro" id="IPR018247">
    <property type="entry name" value="EF_Hand_1_Ca_BS"/>
</dbReference>
<keyword evidence="2" id="KW-0863">Zinc-finger</keyword>
<accession>A0A834HJ63</accession>
<dbReference type="GO" id="GO:0008270">
    <property type="term" value="F:zinc ion binding"/>
    <property type="evidence" value="ECO:0007669"/>
    <property type="project" value="UniProtKB-KW"/>
</dbReference>
<dbReference type="OrthoDB" id="8785703at2759"/>
<name>A0A834HJ63_RHOSS</name>
<keyword evidence="1" id="KW-0479">Metal-binding</keyword>
<dbReference type="PROSITE" id="PS00018">
    <property type="entry name" value="EF_HAND_1"/>
    <property type="match status" value="1"/>
</dbReference>
<dbReference type="GO" id="GO:0005509">
    <property type="term" value="F:calcium ion binding"/>
    <property type="evidence" value="ECO:0007669"/>
    <property type="project" value="InterPro"/>
</dbReference>
<evidence type="ECO:0000313" key="8">
    <source>
        <dbReference type="Proteomes" id="UP000626092"/>
    </source>
</evidence>